<organism evidence="3 4">
    <name type="scientific">Leifsonia soli</name>
    <dbReference type="NCBI Taxonomy" id="582665"/>
    <lineage>
        <taxon>Bacteria</taxon>
        <taxon>Bacillati</taxon>
        <taxon>Actinomycetota</taxon>
        <taxon>Actinomycetes</taxon>
        <taxon>Micrococcales</taxon>
        <taxon>Microbacteriaceae</taxon>
        <taxon>Leifsonia</taxon>
    </lineage>
</organism>
<evidence type="ECO:0000313" key="3">
    <source>
        <dbReference type="EMBL" id="NYD74519.1"/>
    </source>
</evidence>
<dbReference type="InterPro" id="IPR005184">
    <property type="entry name" value="DUF306_Meta_HslJ"/>
</dbReference>
<dbReference type="Proteomes" id="UP000589620">
    <property type="component" value="Unassembled WGS sequence"/>
</dbReference>
<keyword evidence="4" id="KW-1185">Reference proteome</keyword>
<dbReference type="InterPro" id="IPR038670">
    <property type="entry name" value="HslJ-like_sf"/>
</dbReference>
<feature type="domain" description="DUF306" evidence="2">
    <location>
        <begin position="37"/>
        <end position="86"/>
    </location>
</feature>
<evidence type="ECO:0000256" key="1">
    <source>
        <dbReference type="SAM" id="SignalP"/>
    </source>
</evidence>
<feature type="signal peptide" evidence="1">
    <location>
        <begin position="1"/>
        <end position="20"/>
    </location>
</feature>
<sequence>MNRTRSAALTAILAAGLALTACTPQGGDVPGKWGSTDPGEPNLIINANGSYSGSDGCNTMKGTGTISGNTIDLGTVAMTKKVCNGVDTWMSTAASGKVDGNVMTVYDSSGARIGTIDRDD</sequence>
<evidence type="ECO:0000259" key="2">
    <source>
        <dbReference type="Pfam" id="PF03724"/>
    </source>
</evidence>
<keyword evidence="1" id="KW-0732">Signal</keyword>
<dbReference type="RefSeq" id="WP_089908372.1">
    <property type="nucleotide sequence ID" value="NZ_BAAAPX010000001.1"/>
</dbReference>
<proteinExistence type="predicted"/>
<dbReference type="Pfam" id="PF03724">
    <property type="entry name" value="META"/>
    <property type="match status" value="1"/>
</dbReference>
<dbReference type="Gene3D" id="2.40.128.270">
    <property type="match status" value="1"/>
</dbReference>
<keyword evidence="3" id="KW-0346">Stress response</keyword>
<feature type="chain" id="PRO_5039571263" evidence="1">
    <location>
        <begin position="21"/>
        <end position="120"/>
    </location>
</feature>
<accession>A0A852SZE8</accession>
<dbReference type="PROSITE" id="PS51257">
    <property type="entry name" value="PROKAR_LIPOPROTEIN"/>
    <property type="match status" value="1"/>
</dbReference>
<dbReference type="AlphaFoldDB" id="A0A852SZE8"/>
<evidence type="ECO:0000313" key="4">
    <source>
        <dbReference type="Proteomes" id="UP000589620"/>
    </source>
</evidence>
<reference evidence="3 4" key="1">
    <citation type="submission" date="2020-07" db="EMBL/GenBank/DDBJ databases">
        <title>Sequencing the genomes of 1000 actinobacteria strains.</title>
        <authorList>
            <person name="Klenk H.-P."/>
        </authorList>
    </citation>
    <scope>NUCLEOTIDE SEQUENCE [LARGE SCALE GENOMIC DNA]</scope>
    <source>
        <strain evidence="3 4">DSM 23871</strain>
    </source>
</reference>
<dbReference type="EMBL" id="JACCBJ010000001">
    <property type="protein sequence ID" value="NYD74519.1"/>
    <property type="molecule type" value="Genomic_DNA"/>
</dbReference>
<gene>
    <name evidence="3" type="ORF">BJ963_002038</name>
</gene>
<comment type="caution">
    <text evidence="3">The sequence shown here is derived from an EMBL/GenBank/DDBJ whole genome shotgun (WGS) entry which is preliminary data.</text>
</comment>
<name>A0A852SZE8_9MICO</name>
<protein>
    <submittedName>
        <fullName evidence="3">Heat shock protein HslJ</fullName>
    </submittedName>
</protein>